<accession>A0A644WXJ0</accession>
<protein>
    <recommendedName>
        <fullName evidence="2">BIG2 domain-containing protein</fullName>
    </recommendedName>
</protein>
<evidence type="ECO:0000313" key="1">
    <source>
        <dbReference type="EMBL" id="MPM08620.1"/>
    </source>
</evidence>
<evidence type="ECO:0008006" key="2">
    <source>
        <dbReference type="Google" id="ProtNLM"/>
    </source>
</evidence>
<organism evidence="1">
    <name type="scientific">bioreactor metagenome</name>
    <dbReference type="NCBI Taxonomy" id="1076179"/>
    <lineage>
        <taxon>unclassified sequences</taxon>
        <taxon>metagenomes</taxon>
        <taxon>ecological metagenomes</taxon>
    </lineage>
</organism>
<sequence length="589" mass="65222">MNEHFFPLERNRYFYGKLLTVRDFEIEQRYNRAKRELLNRVLQGAGVVCGFGVTVSDDATLMIESGLALDYQGREIVLPETIFRKLQMLDGQETLAGRQQAYLCLTYDEAAVEPVNAVGGEAGESSQFNMTREGCRLYLTAQAPEYRGLLEASGHENVSVLYSSDELTLVLSVPSAVCSGKEFQVRILVVKGEKTPQVNFTLEGESSFVESESGRVLLSFHESREEKRSVYSVDLPLRARALSDITSKLFPSGVELNLELGSHRYKNYLEADSSVCLCRDEETLLAYCRRRDALEQHLLGRDIPIYLAKLELINSAGGVFLGGVTNLPFGQSVRQSRESRSSFGGDLTVTTAVHSLEYWQKPDVRAAYQQSGRSLHFNFGIPSPEQYDYAVAHGTVDLTMPSGIRVNSRVFSEEIAHGLGTGAVDIRLSVEFLDDQEPALLYGNSEVFKGKGASISPPWVEAAAVVYPEKGTMRIGLWLHDTVDGNRVRIHYFAQKPERDTSRILSNRKISLTLTPEFSRLACRGTLQFRAEVVGCEDKSVAWSVKEPNGGAIDRNGTYQAPELPGTYEIVAASGADETVTASAFVIVE</sequence>
<dbReference type="AlphaFoldDB" id="A0A644WXJ0"/>
<comment type="caution">
    <text evidence="1">The sequence shown here is derived from an EMBL/GenBank/DDBJ whole genome shotgun (WGS) entry which is preliminary data.</text>
</comment>
<dbReference type="EMBL" id="VSSQ01001471">
    <property type="protein sequence ID" value="MPM08620.1"/>
    <property type="molecule type" value="Genomic_DNA"/>
</dbReference>
<reference evidence="1" key="1">
    <citation type="submission" date="2019-08" db="EMBL/GenBank/DDBJ databases">
        <authorList>
            <person name="Kucharzyk K."/>
            <person name="Murdoch R.W."/>
            <person name="Higgins S."/>
            <person name="Loffler F."/>
        </authorList>
    </citation>
    <scope>NUCLEOTIDE SEQUENCE</scope>
</reference>
<proteinExistence type="predicted"/>
<gene>
    <name evidence="1" type="ORF">SDC9_54934</name>
</gene>
<name>A0A644WXJ0_9ZZZZ</name>